<reference evidence="8 9" key="1">
    <citation type="submission" date="2015-12" db="EMBL/GenBank/DDBJ databases">
        <title>A stable core within a dynamic pangenome in Sulfolobus acidocaldarius.</title>
        <authorList>
            <person name="Anderson R."/>
            <person name="Kouris A."/>
            <person name="Seward C."/>
            <person name="Campbell K."/>
            <person name="Whitaker R."/>
        </authorList>
    </citation>
    <scope>NUCLEOTIDE SEQUENCE [LARGE SCALE GENOMIC DNA]</scope>
    <source>
        <strain evidence="6 9">GG12-C01-09</strain>
        <strain evidence="7 8">NG05B_CO5_07</strain>
    </source>
</reference>
<comment type="similarity">
    <text evidence="2">Belongs to the HAD-like hydrolase superfamily.</text>
</comment>
<accession>A0A0U3GVL8</accession>
<dbReference type="Pfam" id="PF00702">
    <property type="entry name" value="Hydrolase"/>
    <property type="match status" value="1"/>
</dbReference>
<protein>
    <submittedName>
        <fullName evidence="6">2-haloalkanoic acid dehalogenase</fullName>
    </submittedName>
</protein>
<keyword evidence="4" id="KW-0378">Hydrolase</keyword>
<evidence type="ECO:0000313" key="8">
    <source>
        <dbReference type="Proteomes" id="UP000060043"/>
    </source>
</evidence>
<dbReference type="EMBL" id="CP013695">
    <property type="protein sequence ID" value="ALU31804.1"/>
    <property type="molecule type" value="Genomic_DNA"/>
</dbReference>
<dbReference type="GO" id="GO:0016791">
    <property type="term" value="F:phosphatase activity"/>
    <property type="evidence" value="ECO:0007669"/>
    <property type="project" value="TreeGrafter"/>
</dbReference>
<dbReference type="PANTHER" id="PTHR46470:SF2">
    <property type="entry name" value="GLYCERALDEHYDE 3-PHOSPHATE PHOSPHATASE"/>
    <property type="match status" value="1"/>
</dbReference>
<evidence type="ECO:0000313" key="6">
    <source>
        <dbReference type="EMBL" id="ALU29078.1"/>
    </source>
</evidence>
<dbReference type="SFLD" id="SFLDG01135">
    <property type="entry name" value="C1.5.6:_HAD__Beta-PGM__Phospha"/>
    <property type="match status" value="1"/>
</dbReference>
<dbReference type="Proteomes" id="UP000065473">
    <property type="component" value="Chromosome"/>
</dbReference>
<evidence type="ECO:0000256" key="3">
    <source>
        <dbReference type="ARBA" id="ARBA00022723"/>
    </source>
</evidence>
<dbReference type="SFLD" id="SFLDS00003">
    <property type="entry name" value="Haloacid_Dehalogenase"/>
    <property type="match status" value="1"/>
</dbReference>
<proteinExistence type="inferred from homology"/>
<evidence type="ECO:0000256" key="4">
    <source>
        <dbReference type="ARBA" id="ARBA00022801"/>
    </source>
</evidence>
<dbReference type="GO" id="GO:0044281">
    <property type="term" value="P:small molecule metabolic process"/>
    <property type="evidence" value="ECO:0007669"/>
    <property type="project" value="UniProtKB-ARBA"/>
</dbReference>
<dbReference type="OMA" id="NNGYTWK"/>
<dbReference type="SMR" id="A0A0U3GVL8"/>
<organism evidence="6 9">
    <name type="scientific">Sulfolobus acidocaldarius</name>
    <dbReference type="NCBI Taxonomy" id="2285"/>
    <lineage>
        <taxon>Archaea</taxon>
        <taxon>Thermoproteota</taxon>
        <taxon>Thermoprotei</taxon>
        <taxon>Sulfolobales</taxon>
        <taxon>Sulfolobaceae</taxon>
        <taxon>Sulfolobus</taxon>
    </lineage>
</organism>
<dbReference type="SFLD" id="SFLDG01129">
    <property type="entry name" value="C1.5:_HAD__Beta-PGM__Phosphata"/>
    <property type="match status" value="1"/>
</dbReference>
<dbReference type="OrthoDB" id="31229at2157"/>
<dbReference type="SUPFAM" id="SSF56784">
    <property type="entry name" value="HAD-like"/>
    <property type="match status" value="1"/>
</dbReference>
<name>A0A0U3GVL8_9CREN</name>
<gene>
    <name evidence="6" type="ORF">ATY89_03385</name>
    <name evidence="7" type="ORF">ATZ20_06410</name>
</gene>
<dbReference type="PANTHER" id="PTHR46470">
    <property type="entry name" value="N-ACYLNEURAMINATE-9-PHOSPHATASE"/>
    <property type="match status" value="1"/>
</dbReference>
<dbReference type="Gene3D" id="3.40.50.1000">
    <property type="entry name" value="HAD superfamily/HAD-like"/>
    <property type="match status" value="1"/>
</dbReference>
<evidence type="ECO:0000313" key="9">
    <source>
        <dbReference type="Proteomes" id="UP000065473"/>
    </source>
</evidence>
<dbReference type="AlphaFoldDB" id="A0A0U3GVL8"/>
<dbReference type="InterPro" id="IPR006439">
    <property type="entry name" value="HAD-SF_hydro_IA"/>
</dbReference>
<keyword evidence="5" id="KW-0460">Magnesium</keyword>
<dbReference type="InterPro" id="IPR023214">
    <property type="entry name" value="HAD_sf"/>
</dbReference>
<dbReference type="InterPro" id="IPR036412">
    <property type="entry name" value="HAD-like_sf"/>
</dbReference>
<evidence type="ECO:0000256" key="5">
    <source>
        <dbReference type="ARBA" id="ARBA00022842"/>
    </source>
</evidence>
<dbReference type="GeneID" id="14551123"/>
<evidence type="ECO:0000313" key="7">
    <source>
        <dbReference type="EMBL" id="ALU31804.1"/>
    </source>
</evidence>
<dbReference type="STRING" id="1435377.SUSAZ_02730"/>
<dbReference type="PaxDb" id="1435377-SUSAZ_02730"/>
<dbReference type="RefSeq" id="WP_011277496.1">
    <property type="nucleotide sequence ID" value="NZ_BHWZ01000001.1"/>
</dbReference>
<dbReference type="NCBIfam" id="TIGR01549">
    <property type="entry name" value="HAD-SF-IA-v1"/>
    <property type="match status" value="1"/>
</dbReference>
<dbReference type="Proteomes" id="UP000060043">
    <property type="component" value="Chromosome"/>
</dbReference>
<keyword evidence="3" id="KW-0479">Metal-binding</keyword>
<dbReference type="GO" id="GO:0046872">
    <property type="term" value="F:metal ion binding"/>
    <property type="evidence" value="ECO:0007669"/>
    <property type="project" value="UniProtKB-KW"/>
</dbReference>
<comment type="cofactor">
    <cofactor evidence="1">
        <name>Mg(2+)</name>
        <dbReference type="ChEBI" id="CHEBI:18420"/>
    </cofactor>
</comment>
<evidence type="ECO:0000256" key="1">
    <source>
        <dbReference type="ARBA" id="ARBA00001946"/>
    </source>
</evidence>
<dbReference type="Gene3D" id="1.20.120.710">
    <property type="entry name" value="Haloacid dehalogenase hydrolase-like domain"/>
    <property type="match status" value="1"/>
</dbReference>
<evidence type="ECO:0000256" key="2">
    <source>
        <dbReference type="ARBA" id="ARBA00007958"/>
    </source>
</evidence>
<sequence>MEENNLFRDVKAIFFDFDNTLVSFDEVEDNALHMVAKDIYNFVKDNYSSEISQDKITELVISRAKKMNEDGIYDRKSWWKSVLDQLNVSAESEELYQWTQLYWSIASQNTPYEDALDLLEYLKKKGFRLGIITNSDGEGGDKRLRLSRFPLLHYFNIIVIGGENNIKPKPDLQPFIISCEKFGLFSSQCLMIGDDPIKDCLAAKKAGLKSILVDRKNKVKFAELYADYVVNNLREVEELF</sequence>
<dbReference type="InterPro" id="IPR051400">
    <property type="entry name" value="HAD-like_hydrolase"/>
</dbReference>
<dbReference type="EMBL" id="CP013694">
    <property type="protein sequence ID" value="ALU29078.1"/>
    <property type="molecule type" value="Genomic_DNA"/>
</dbReference>